<dbReference type="PANTHER" id="PTHR35395:SF1">
    <property type="entry name" value="DUF6536 DOMAIN-CONTAINING PROTEIN"/>
    <property type="match status" value="1"/>
</dbReference>
<evidence type="ECO:0000313" key="5">
    <source>
        <dbReference type="Proteomes" id="UP000315522"/>
    </source>
</evidence>
<feature type="region of interest" description="Disordered" evidence="1">
    <location>
        <begin position="18"/>
        <end position="75"/>
    </location>
</feature>
<feature type="transmembrane region" description="Helical" evidence="2">
    <location>
        <begin position="551"/>
        <end position="578"/>
    </location>
</feature>
<feature type="transmembrane region" description="Helical" evidence="2">
    <location>
        <begin position="743"/>
        <end position="769"/>
    </location>
</feature>
<accession>A0A559MA75</accession>
<feature type="transmembrane region" description="Helical" evidence="2">
    <location>
        <begin position="704"/>
        <end position="723"/>
    </location>
</feature>
<feature type="region of interest" description="Disordered" evidence="1">
    <location>
        <begin position="90"/>
        <end position="111"/>
    </location>
</feature>
<dbReference type="EMBL" id="QGML01001070">
    <property type="protein sequence ID" value="TVY89857.1"/>
    <property type="molecule type" value="Genomic_DNA"/>
</dbReference>
<evidence type="ECO:0000313" key="4">
    <source>
        <dbReference type="EMBL" id="TVY89857.1"/>
    </source>
</evidence>
<proteinExistence type="predicted"/>
<feature type="transmembrane region" description="Helical" evidence="2">
    <location>
        <begin position="161"/>
        <end position="181"/>
    </location>
</feature>
<evidence type="ECO:0000259" key="3">
    <source>
        <dbReference type="Pfam" id="PF20163"/>
    </source>
</evidence>
<feature type="non-terminal residue" evidence="4">
    <location>
        <position position="806"/>
    </location>
</feature>
<dbReference type="PANTHER" id="PTHR35395">
    <property type="entry name" value="DUF6536 DOMAIN-CONTAINING PROTEIN"/>
    <property type="match status" value="1"/>
</dbReference>
<gene>
    <name evidence="4" type="ORF">LAWI1_G004089</name>
</gene>
<feature type="transmembrane region" description="Helical" evidence="2">
    <location>
        <begin position="430"/>
        <end position="450"/>
    </location>
</feature>
<feature type="transmembrane region" description="Helical" evidence="2">
    <location>
        <begin position="639"/>
        <end position="661"/>
    </location>
</feature>
<reference evidence="4 5" key="1">
    <citation type="submission" date="2018-05" db="EMBL/GenBank/DDBJ databases">
        <title>Genome sequencing and assembly of the regulated plant pathogen Lachnellula willkommii and related sister species for the development of diagnostic species identification markers.</title>
        <authorList>
            <person name="Giroux E."/>
            <person name="Bilodeau G."/>
        </authorList>
    </citation>
    <scope>NUCLEOTIDE SEQUENCE [LARGE SCALE GENOMIC DNA]</scope>
    <source>
        <strain evidence="4 5">CBS 172.35</strain>
    </source>
</reference>
<protein>
    <recommendedName>
        <fullName evidence="3">DUF6536 domain-containing protein</fullName>
    </recommendedName>
</protein>
<evidence type="ECO:0000256" key="2">
    <source>
        <dbReference type="SAM" id="Phobius"/>
    </source>
</evidence>
<feature type="domain" description="DUF6536" evidence="3">
    <location>
        <begin position="160"/>
        <end position="298"/>
    </location>
</feature>
<organism evidence="4 5">
    <name type="scientific">Lachnellula willkommii</name>
    <dbReference type="NCBI Taxonomy" id="215461"/>
    <lineage>
        <taxon>Eukaryota</taxon>
        <taxon>Fungi</taxon>
        <taxon>Dikarya</taxon>
        <taxon>Ascomycota</taxon>
        <taxon>Pezizomycotina</taxon>
        <taxon>Leotiomycetes</taxon>
        <taxon>Helotiales</taxon>
        <taxon>Lachnaceae</taxon>
        <taxon>Lachnellula</taxon>
    </lineage>
</organism>
<sequence>MASGARFSRLFDEWEHDPDITMVELGKNEPPELQPAHPSPTNSSDGLERFETTGTDRDSNDLSRRRTLPSFDDTSTRSLLHRESLNAAKVGYSDNRKSSQSHLSVAGEPRQRTGFKDNIQQLWHKKSVLSTRTVSTFDGKFAHGKPGLWYKQMLADRSLRSMAAFTAVCAVIMLIITLSYIGDFAHRLNLNTTSVGGKDGESCESMEKKNVAVHLFINIAATMILGCSNTYQQLVTSLKVDEIRWVLSKRGDSKVGTNSPWSINHKREGKTKAWLAWLLLISTSLPVHFLANSVIGPSFYIHMPSEITYTFRNGTNSDSYPPDAGCWTALRANAYVLPKDLKLLNVGYNADALGNSTTYRSVNVQYAAECQPLMGTADVETALKEAVFSNEAVFSQREVTKYANGNCTSENIECLFSDPMPKQCRMNVRMQAAFILTGCLFIKAIYMIVLNVRARHRTKHNCLTYGDVIVASVLDPSLKIKNECMLNSGDGWRQKVEHTCHKHCKDPVPSMTGDNIGHCQKCKKFNKSDKAADLPHPSIAIKYKRSLLSNLGSTAIVQMLTLMAISIVMISISIMIAVSMSGLTSDYKDNCPPRNGRYNGYDCTVSLSSYLKDQFGTWGGFSSSASLGALPSDSLASEFTAFAVSNGAQFLYSLLYLLLIYNLSLISMENEWGAWEEKRRRPRCTLVRGKQFEQSYFLQLPSRVLLPLMAYAALMHWLLGQAISTTETIFTDPEHKIEHSTYFVTYAAYPIFISTILMIAMTAVCWWAFTFTREGFIPQMYGSIRACCASTAELEDFAYEGIQWGD</sequence>
<keyword evidence="2" id="KW-0812">Transmembrane</keyword>
<dbReference type="InterPro" id="IPR046623">
    <property type="entry name" value="DUF6536"/>
</dbReference>
<name>A0A559MA75_9HELO</name>
<dbReference type="Pfam" id="PF20163">
    <property type="entry name" value="DUF6536"/>
    <property type="match status" value="1"/>
</dbReference>
<feature type="transmembrane region" description="Helical" evidence="2">
    <location>
        <begin position="274"/>
        <end position="295"/>
    </location>
</feature>
<comment type="caution">
    <text evidence="4">The sequence shown here is derived from an EMBL/GenBank/DDBJ whole genome shotgun (WGS) entry which is preliminary data.</text>
</comment>
<keyword evidence="5" id="KW-1185">Reference proteome</keyword>
<feature type="compositionally biased region" description="Basic and acidic residues" evidence="1">
    <location>
        <begin position="46"/>
        <end position="64"/>
    </location>
</feature>
<evidence type="ECO:0000256" key="1">
    <source>
        <dbReference type="SAM" id="MobiDB-lite"/>
    </source>
</evidence>
<dbReference type="AlphaFoldDB" id="A0A559MA75"/>
<keyword evidence="2" id="KW-0472">Membrane</keyword>
<keyword evidence="2" id="KW-1133">Transmembrane helix</keyword>
<dbReference type="Proteomes" id="UP000315522">
    <property type="component" value="Unassembled WGS sequence"/>
</dbReference>